<dbReference type="VEuPathDB" id="CryptoDB:GNI_008890"/>
<dbReference type="Proteomes" id="UP000019763">
    <property type="component" value="Unassembled WGS sequence"/>
</dbReference>
<comment type="caution">
    <text evidence="1">The sequence shown here is derived from an EMBL/GenBank/DDBJ whole genome shotgun (WGS) entry which is preliminary data.</text>
</comment>
<gene>
    <name evidence="1" type="ORF">GNI_008890</name>
</gene>
<protein>
    <submittedName>
        <fullName evidence="1">Uncharacterized protein</fullName>
    </submittedName>
</protein>
<accession>A0A023BD94</accession>
<keyword evidence="2" id="KW-1185">Reference proteome</keyword>
<dbReference type="RefSeq" id="XP_011128730.1">
    <property type="nucleotide sequence ID" value="XM_011130428.1"/>
</dbReference>
<organism evidence="1 2">
    <name type="scientific">Gregarina niphandrodes</name>
    <name type="common">Septate eugregarine</name>
    <dbReference type="NCBI Taxonomy" id="110365"/>
    <lineage>
        <taxon>Eukaryota</taxon>
        <taxon>Sar</taxon>
        <taxon>Alveolata</taxon>
        <taxon>Apicomplexa</taxon>
        <taxon>Conoidasida</taxon>
        <taxon>Gregarinasina</taxon>
        <taxon>Eugregarinorida</taxon>
        <taxon>Gregarinidae</taxon>
        <taxon>Gregarina</taxon>
    </lineage>
</organism>
<dbReference type="AlphaFoldDB" id="A0A023BD94"/>
<evidence type="ECO:0000313" key="2">
    <source>
        <dbReference type="Proteomes" id="UP000019763"/>
    </source>
</evidence>
<evidence type="ECO:0000313" key="1">
    <source>
        <dbReference type="EMBL" id="EZG86955.1"/>
    </source>
</evidence>
<dbReference type="EMBL" id="AFNH02000066">
    <property type="protein sequence ID" value="EZG86955.1"/>
    <property type="molecule type" value="Genomic_DNA"/>
</dbReference>
<dbReference type="GeneID" id="22910593"/>
<reference evidence="1" key="1">
    <citation type="submission" date="2013-12" db="EMBL/GenBank/DDBJ databases">
        <authorList>
            <person name="Omoto C.K."/>
            <person name="Sibley D."/>
            <person name="Venepally P."/>
            <person name="Hadjithomas M."/>
            <person name="Karamycheva S."/>
            <person name="Brunk B."/>
            <person name="Roos D."/>
            <person name="Caler E."/>
            <person name="Lorenzi H."/>
        </authorList>
    </citation>
    <scope>NUCLEOTIDE SEQUENCE</scope>
</reference>
<proteinExistence type="predicted"/>
<name>A0A023BD94_GRENI</name>
<sequence>MQEQLVWLSDVQEEEDDDVSSFSDEGEVYRSMRIVQGALKRIGCAVPYIDLNRIPRMEDSVGKSSGHSCDEVRLRRASRKLAAAMAEDTSTALETNQLLTNPLLWRRADVETANRADWLFLEDAGQRRAKAPYLPAEEILAITPRQMAHRHPDRRIPNSRLYR</sequence>